<reference evidence="2" key="1">
    <citation type="submission" date="2018-05" db="EMBL/GenBank/DDBJ databases">
        <authorList>
            <person name="Lanie J.A."/>
            <person name="Ng W.-L."/>
            <person name="Kazmierczak K.M."/>
            <person name="Andrzejewski T.M."/>
            <person name="Davidsen T.M."/>
            <person name="Wayne K.J."/>
            <person name="Tettelin H."/>
            <person name="Glass J.I."/>
            <person name="Rusch D."/>
            <person name="Podicherti R."/>
            <person name="Tsui H.-C.T."/>
            <person name="Winkler M.E."/>
        </authorList>
    </citation>
    <scope>NUCLEOTIDE SEQUENCE</scope>
</reference>
<feature type="transmembrane region" description="Helical" evidence="1">
    <location>
        <begin position="303"/>
        <end position="329"/>
    </location>
</feature>
<accession>A0A381Y665</accession>
<dbReference type="AlphaFoldDB" id="A0A381Y665"/>
<sequence length="365" mass="40097">MFRNPVFRLHYLLAVTVIHVSLLSQSAVAHPAPFSYLDLNLGDGHIKATLVVHAIDFAYELGIEDPAQLLQQDRVELERAHLFNLLRDRLTLRIDNRLVPFDAGQIAVLPSRQSVQLEMQYGLNDEPGHLAVQASLFPYDPNHLTFLNIYERDSLVTQRIFDPSRLEHEYFTGTSDGRWAIIGRFVPVGIHHIAIGPDHILFLLGLLLLGGSLSSLIMIVTAFTLAHSVTLSLAVLGVFTPPASVVEPAIALSIIYVGADNLLVSQEGRDLRAWIALAFGFIHGFGFAGVLADMDLPRQALGWTLASFNIGVELGQLVIVALIATGLAVIRQRSAVASHRITITGSVVVMLAGAYWFVERVFFTV</sequence>
<feature type="transmembrane region" description="Helical" evidence="1">
    <location>
        <begin position="245"/>
        <end position="264"/>
    </location>
</feature>
<protein>
    <recommendedName>
        <fullName evidence="3">HupE / UreJ protein</fullName>
    </recommendedName>
</protein>
<evidence type="ECO:0008006" key="3">
    <source>
        <dbReference type="Google" id="ProtNLM"/>
    </source>
</evidence>
<name>A0A381Y665_9ZZZZ</name>
<proteinExistence type="predicted"/>
<keyword evidence="1" id="KW-0812">Transmembrane</keyword>
<evidence type="ECO:0000313" key="2">
    <source>
        <dbReference type="EMBL" id="SVA72475.1"/>
    </source>
</evidence>
<dbReference type="InterPro" id="IPR032809">
    <property type="entry name" value="Put_HupE_UreJ"/>
</dbReference>
<keyword evidence="1" id="KW-1133">Transmembrane helix</keyword>
<dbReference type="Pfam" id="PF13795">
    <property type="entry name" value="HupE_UreJ_2"/>
    <property type="match status" value="1"/>
</dbReference>
<evidence type="ECO:0000256" key="1">
    <source>
        <dbReference type="SAM" id="Phobius"/>
    </source>
</evidence>
<keyword evidence="1" id="KW-0472">Membrane</keyword>
<dbReference type="EMBL" id="UINC01017470">
    <property type="protein sequence ID" value="SVA72475.1"/>
    <property type="molecule type" value="Genomic_DNA"/>
</dbReference>
<feature type="transmembrane region" description="Helical" evidence="1">
    <location>
        <begin position="341"/>
        <end position="358"/>
    </location>
</feature>
<organism evidence="2">
    <name type="scientific">marine metagenome</name>
    <dbReference type="NCBI Taxonomy" id="408172"/>
    <lineage>
        <taxon>unclassified sequences</taxon>
        <taxon>metagenomes</taxon>
        <taxon>ecological metagenomes</taxon>
    </lineage>
</organism>
<feature type="transmembrane region" description="Helical" evidence="1">
    <location>
        <begin position="271"/>
        <end position="291"/>
    </location>
</feature>
<gene>
    <name evidence="2" type="ORF">METZ01_LOCUS125329</name>
</gene>